<dbReference type="InterPro" id="IPR013149">
    <property type="entry name" value="ADH-like_C"/>
</dbReference>
<dbReference type="SUPFAM" id="SSF51735">
    <property type="entry name" value="NAD(P)-binding Rossmann-fold domains"/>
    <property type="match status" value="1"/>
</dbReference>
<dbReference type="InterPro" id="IPR013154">
    <property type="entry name" value="ADH-like_N"/>
</dbReference>
<dbReference type="Pfam" id="PF08240">
    <property type="entry name" value="ADH_N"/>
    <property type="match status" value="1"/>
</dbReference>
<comment type="cofactor">
    <cofactor evidence="1 6">
        <name>Zn(2+)</name>
        <dbReference type="ChEBI" id="CHEBI:29105"/>
    </cofactor>
</comment>
<dbReference type="InterPro" id="IPR036291">
    <property type="entry name" value="NAD(P)-bd_dom_sf"/>
</dbReference>
<dbReference type="Gene3D" id="3.90.180.10">
    <property type="entry name" value="Medium-chain alcohol dehydrogenases, catalytic domain"/>
    <property type="match status" value="1"/>
</dbReference>
<dbReference type="CDD" id="cd08279">
    <property type="entry name" value="Zn_ADH_class_III"/>
    <property type="match status" value="1"/>
</dbReference>
<dbReference type="GO" id="GO:0008270">
    <property type="term" value="F:zinc ion binding"/>
    <property type="evidence" value="ECO:0007669"/>
    <property type="project" value="InterPro"/>
</dbReference>
<dbReference type="InterPro" id="IPR002328">
    <property type="entry name" value="ADH_Zn_CS"/>
</dbReference>
<evidence type="ECO:0000313" key="8">
    <source>
        <dbReference type="EMBL" id="TFU05706.1"/>
    </source>
</evidence>
<dbReference type="SMART" id="SM00829">
    <property type="entry name" value="PKS_ER"/>
    <property type="match status" value="1"/>
</dbReference>
<keyword evidence="5" id="KW-0520">NAD</keyword>
<dbReference type="RefSeq" id="WP_135244431.1">
    <property type="nucleotide sequence ID" value="NZ_SIHO01000001.1"/>
</dbReference>
<evidence type="ECO:0000256" key="6">
    <source>
        <dbReference type="RuleBase" id="RU361277"/>
    </source>
</evidence>
<accession>A0A4Y9EQ24</accession>
<dbReference type="EMBL" id="SIHO01000001">
    <property type="protein sequence ID" value="TFU05706.1"/>
    <property type="molecule type" value="Genomic_DNA"/>
</dbReference>
<dbReference type="GO" id="GO:0046294">
    <property type="term" value="P:formaldehyde catabolic process"/>
    <property type="evidence" value="ECO:0007669"/>
    <property type="project" value="TreeGrafter"/>
</dbReference>
<dbReference type="GO" id="GO:0051903">
    <property type="term" value="F:S-(hydroxymethyl)glutathione dehydrogenase [NAD(P)+] activity"/>
    <property type="evidence" value="ECO:0007669"/>
    <property type="project" value="TreeGrafter"/>
</dbReference>
<reference evidence="8 9" key="1">
    <citation type="submission" date="2019-02" db="EMBL/GenBank/DDBJ databases">
        <title>Polymorphobacter sp. isolated from the lake at the Tibet of China.</title>
        <authorList>
            <person name="Li A."/>
        </authorList>
    </citation>
    <scope>NUCLEOTIDE SEQUENCE [LARGE SCALE GENOMIC DNA]</scope>
    <source>
        <strain evidence="8 9">DJ1R-1</strain>
    </source>
</reference>
<keyword evidence="4" id="KW-0560">Oxidoreductase</keyword>
<evidence type="ECO:0000259" key="7">
    <source>
        <dbReference type="SMART" id="SM00829"/>
    </source>
</evidence>
<evidence type="ECO:0000256" key="5">
    <source>
        <dbReference type="ARBA" id="ARBA00023027"/>
    </source>
</evidence>
<evidence type="ECO:0000256" key="2">
    <source>
        <dbReference type="ARBA" id="ARBA00022723"/>
    </source>
</evidence>
<dbReference type="AlphaFoldDB" id="A0A4Y9EQ24"/>
<organism evidence="8 9">
    <name type="scientific">Glacieibacterium arshaanense</name>
    <dbReference type="NCBI Taxonomy" id="2511025"/>
    <lineage>
        <taxon>Bacteria</taxon>
        <taxon>Pseudomonadati</taxon>
        <taxon>Pseudomonadota</taxon>
        <taxon>Alphaproteobacteria</taxon>
        <taxon>Sphingomonadales</taxon>
        <taxon>Sphingosinicellaceae</taxon>
        <taxon>Glacieibacterium</taxon>
    </lineage>
</organism>
<keyword evidence="2 6" id="KW-0479">Metal-binding</keyword>
<feature type="domain" description="Enoyl reductase (ER)" evidence="7">
    <location>
        <begin position="10"/>
        <end position="359"/>
    </location>
</feature>
<gene>
    <name evidence="8" type="ORF">EUV02_01360</name>
</gene>
<dbReference type="InterPro" id="IPR011032">
    <property type="entry name" value="GroES-like_sf"/>
</dbReference>
<comment type="similarity">
    <text evidence="6">Belongs to the zinc-containing alcohol dehydrogenase family.</text>
</comment>
<protein>
    <submittedName>
        <fullName evidence="8">Zn-dependent alcohol dehydrogenase</fullName>
    </submittedName>
</protein>
<name>A0A4Y9EQ24_9SPHN</name>
<evidence type="ECO:0000256" key="4">
    <source>
        <dbReference type="ARBA" id="ARBA00023002"/>
    </source>
</evidence>
<dbReference type="SUPFAM" id="SSF50129">
    <property type="entry name" value="GroES-like"/>
    <property type="match status" value="2"/>
</dbReference>
<dbReference type="PROSITE" id="PS00059">
    <property type="entry name" value="ADH_ZINC"/>
    <property type="match status" value="1"/>
</dbReference>
<dbReference type="GO" id="GO:0005829">
    <property type="term" value="C:cytosol"/>
    <property type="evidence" value="ECO:0007669"/>
    <property type="project" value="TreeGrafter"/>
</dbReference>
<proteinExistence type="inferred from homology"/>
<keyword evidence="9" id="KW-1185">Reference proteome</keyword>
<comment type="caution">
    <text evidence="8">The sequence shown here is derived from an EMBL/GenBank/DDBJ whole genome shotgun (WGS) entry which is preliminary data.</text>
</comment>
<evidence type="ECO:0000313" key="9">
    <source>
        <dbReference type="Proteomes" id="UP000297737"/>
    </source>
</evidence>
<dbReference type="PANTHER" id="PTHR43880">
    <property type="entry name" value="ALCOHOL DEHYDROGENASE"/>
    <property type="match status" value="1"/>
</dbReference>
<keyword evidence="3 6" id="KW-0862">Zinc</keyword>
<evidence type="ECO:0000256" key="3">
    <source>
        <dbReference type="ARBA" id="ARBA00022833"/>
    </source>
</evidence>
<dbReference type="Proteomes" id="UP000297737">
    <property type="component" value="Unassembled WGS sequence"/>
</dbReference>
<dbReference type="PANTHER" id="PTHR43880:SF12">
    <property type="entry name" value="ALCOHOL DEHYDROGENASE CLASS-3"/>
    <property type="match status" value="1"/>
</dbReference>
<dbReference type="Gene3D" id="3.40.50.720">
    <property type="entry name" value="NAD(P)-binding Rossmann-like Domain"/>
    <property type="match status" value="1"/>
</dbReference>
<dbReference type="InterPro" id="IPR020843">
    <property type="entry name" value="ER"/>
</dbReference>
<dbReference type="Pfam" id="PF00107">
    <property type="entry name" value="ADH_zinc_N"/>
    <property type="match status" value="1"/>
</dbReference>
<evidence type="ECO:0000256" key="1">
    <source>
        <dbReference type="ARBA" id="ARBA00001947"/>
    </source>
</evidence>
<sequence length="363" mass="38272">MKAAVFREIGKPMQIEEVAVAEPGPREVLVRVKAVGLCHSDLHVIDGHLPAALPIVLGHEAAGIVERVGSAVTNVKPGDHVIANLVFHCGHCQHCLSGHPNRCMPSEARRGAGEAPRLTANGQPLEQFCGTGSFAEYMLVHDSGCVAIRHDMPFDCACLISCGVTTGFGAATRTANVHPGETVVVIGCGGVGLAAVNGASVAGARRVIAVDRIPMKLEMAKKFGATDIIDASTCDPVEAVMALTENWGVDHAIEAIGLPQTAQQAYRMLARGGTATIAGVISPGVNIEVPGITLTIGERAIQGSYMGSVRPPIDIPRYVELYMQGKLKVEELISQRIPLSRINEAFEELARGSVARSVIVFDD</sequence>
<dbReference type="OrthoDB" id="9770544at2"/>
<dbReference type="FunFam" id="3.40.50.720:FF:000003">
    <property type="entry name" value="S-(hydroxymethyl)glutathione dehydrogenase"/>
    <property type="match status" value="1"/>
</dbReference>